<dbReference type="GO" id="GO:0005783">
    <property type="term" value="C:endoplasmic reticulum"/>
    <property type="evidence" value="ECO:0007669"/>
    <property type="project" value="TreeGrafter"/>
</dbReference>
<evidence type="ECO:0000256" key="1">
    <source>
        <dbReference type="ARBA" id="ARBA00004141"/>
    </source>
</evidence>
<keyword evidence="3 7" id="KW-0812">Transmembrane</keyword>
<dbReference type="EMBL" id="JBGBPQ010000005">
    <property type="protein sequence ID" value="KAL1523796.1"/>
    <property type="molecule type" value="Genomic_DNA"/>
</dbReference>
<dbReference type="GO" id="GO:0005794">
    <property type="term" value="C:Golgi apparatus"/>
    <property type="evidence" value="ECO:0007669"/>
    <property type="project" value="TreeGrafter"/>
</dbReference>
<evidence type="ECO:0000259" key="9">
    <source>
        <dbReference type="Pfam" id="PF01529"/>
    </source>
</evidence>
<dbReference type="PANTHER" id="PTHR22883:SF286">
    <property type="entry name" value="PROTEIN S-ACYLTRANSFERASE 17-RELATED"/>
    <property type="match status" value="1"/>
</dbReference>
<keyword evidence="4 7" id="KW-1133">Transmembrane helix</keyword>
<proteinExistence type="inferred from homology"/>
<evidence type="ECO:0000256" key="7">
    <source>
        <dbReference type="RuleBase" id="RU079119"/>
    </source>
</evidence>
<keyword evidence="11" id="KW-1185">Reference proteome</keyword>
<protein>
    <recommendedName>
        <fullName evidence="7">Palmitoyltransferase</fullName>
        <ecNumber evidence="7">2.3.1.225</ecNumber>
    </recommendedName>
</protein>
<name>A0AB34JQZ1_PRYPA</name>
<dbReference type="GO" id="GO:0006612">
    <property type="term" value="P:protein targeting to membrane"/>
    <property type="evidence" value="ECO:0007669"/>
    <property type="project" value="TreeGrafter"/>
</dbReference>
<feature type="domain" description="Palmitoyltransferase DHHC" evidence="9">
    <location>
        <begin position="157"/>
        <end position="303"/>
    </location>
</feature>
<dbReference type="AlphaFoldDB" id="A0AB34JQZ1"/>
<dbReference type="Proteomes" id="UP001515480">
    <property type="component" value="Unassembled WGS sequence"/>
</dbReference>
<gene>
    <name evidence="10" type="ORF">AB1Y20_018719</name>
</gene>
<evidence type="ECO:0000256" key="2">
    <source>
        <dbReference type="ARBA" id="ARBA00022679"/>
    </source>
</evidence>
<evidence type="ECO:0000256" key="6">
    <source>
        <dbReference type="ARBA" id="ARBA00023315"/>
    </source>
</evidence>
<comment type="subcellular location">
    <subcellularLocation>
        <location evidence="1">Membrane</location>
        <topology evidence="1">Multi-pass membrane protein</topology>
    </subcellularLocation>
</comment>
<evidence type="ECO:0000256" key="5">
    <source>
        <dbReference type="ARBA" id="ARBA00023136"/>
    </source>
</evidence>
<evidence type="ECO:0000313" key="10">
    <source>
        <dbReference type="EMBL" id="KAL1523796.1"/>
    </source>
</evidence>
<keyword evidence="6 7" id="KW-0012">Acyltransferase</keyword>
<evidence type="ECO:0000256" key="3">
    <source>
        <dbReference type="ARBA" id="ARBA00022692"/>
    </source>
</evidence>
<keyword evidence="5 7" id="KW-0472">Membrane</keyword>
<dbReference type="InterPro" id="IPR039859">
    <property type="entry name" value="PFA4/ZDH16/20/ERF2-like"/>
</dbReference>
<dbReference type="GO" id="GO:0016020">
    <property type="term" value="C:membrane"/>
    <property type="evidence" value="ECO:0007669"/>
    <property type="project" value="UniProtKB-SubCell"/>
</dbReference>
<feature type="transmembrane region" description="Helical" evidence="7">
    <location>
        <begin position="202"/>
        <end position="222"/>
    </location>
</feature>
<accession>A0AB34JQZ1</accession>
<dbReference type="EC" id="2.3.1.225" evidence="7"/>
<feature type="transmembrane region" description="Helical" evidence="7">
    <location>
        <begin position="6"/>
        <end position="29"/>
    </location>
</feature>
<feature type="transmembrane region" description="Helical" evidence="7">
    <location>
        <begin position="265"/>
        <end position="292"/>
    </location>
</feature>
<keyword evidence="2 7" id="KW-0808">Transferase</keyword>
<comment type="caution">
    <text evidence="10">The sequence shown here is derived from an EMBL/GenBank/DDBJ whole genome shotgun (WGS) entry which is preliminary data.</text>
</comment>
<organism evidence="10 11">
    <name type="scientific">Prymnesium parvum</name>
    <name type="common">Toxic golden alga</name>
    <dbReference type="NCBI Taxonomy" id="97485"/>
    <lineage>
        <taxon>Eukaryota</taxon>
        <taxon>Haptista</taxon>
        <taxon>Haptophyta</taxon>
        <taxon>Prymnesiophyceae</taxon>
        <taxon>Prymnesiales</taxon>
        <taxon>Prymnesiaceae</taxon>
        <taxon>Prymnesium</taxon>
    </lineage>
</organism>
<evidence type="ECO:0000313" key="11">
    <source>
        <dbReference type="Proteomes" id="UP001515480"/>
    </source>
</evidence>
<sequence>MATTTAAFAVYGTLLVGCAFLLYVCMFGGSSSGWVGKLHDMLTTCSCLGPCLHRVFGPRCCAALRRVEDVCCWRPNPLLQLFYVALMGGGFTLFCLHSLPHMPNPRLPEWHRFSAYATMLTGIVIFIFASFADPGTITPARLHRFSQVPFDGVIYAPKMCRTCMVPRPARSKHCVICNKCVAKFDHHCPWLNTCVAERNYRYFLSFLSFHAFLCFYSTYIHVKITHHLAIDVHRLDEAYFLGPNGQPQYLTNWQCVQYLFMHHNIVLAIGIFCFVIGIALSGFWGYHVWLIWCGKTTNETFKWEDLQFDLQEEYRKKHKVDRKKKIKVKLPPNIYARGFFQNVLEVVYPLSSRPVQGFKQARAAGGAMLGFKPRSFNVARERKPRGDDSSDNDEPLDAADVSNHPHAE</sequence>
<dbReference type="InterPro" id="IPR001594">
    <property type="entry name" value="Palmitoyltrfase_DHHC"/>
</dbReference>
<comment type="domain">
    <text evidence="7">The DHHC domain is required for palmitoyltransferase activity.</text>
</comment>
<dbReference type="PROSITE" id="PS50216">
    <property type="entry name" value="DHHC"/>
    <property type="match status" value="1"/>
</dbReference>
<feature type="compositionally biased region" description="Basic and acidic residues" evidence="8">
    <location>
        <begin position="379"/>
        <end position="388"/>
    </location>
</feature>
<comment type="similarity">
    <text evidence="7">Belongs to the DHHC palmitoyltransferase family.</text>
</comment>
<comment type="catalytic activity">
    <reaction evidence="7">
        <text>L-cysteinyl-[protein] + hexadecanoyl-CoA = S-hexadecanoyl-L-cysteinyl-[protein] + CoA</text>
        <dbReference type="Rhea" id="RHEA:36683"/>
        <dbReference type="Rhea" id="RHEA-COMP:10131"/>
        <dbReference type="Rhea" id="RHEA-COMP:11032"/>
        <dbReference type="ChEBI" id="CHEBI:29950"/>
        <dbReference type="ChEBI" id="CHEBI:57287"/>
        <dbReference type="ChEBI" id="CHEBI:57379"/>
        <dbReference type="ChEBI" id="CHEBI:74151"/>
        <dbReference type="EC" id="2.3.1.225"/>
    </reaction>
</comment>
<evidence type="ECO:0000256" key="8">
    <source>
        <dbReference type="SAM" id="MobiDB-lite"/>
    </source>
</evidence>
<reference evidence="10 11" key="1">
    <citation type="journal article" date="2024" name="Science">
        <title>Giant polyketide synthase enzymes in the biosynthesis of giant marine polyether toxins.</title>
        <authorList>
            <person name="Fallon T.R."/>
            <person name="Shende V.V."/>
            <person name="Wierzbicki I.H."/>
            <person name="Pendleton A.L."/>
            <person name="Watervoot N.F."/>
            <person name="Auber R.P."/>
            <person name="Gonzalez D.J."/>
            <person name="Wisecaver J.H."/>
            <person name="Moore B.S."/>
        </authorList>
    </citation>
    <scope>NUCLEOTIDE SEQUENCE [LARGE SCALE GENOMIC DNA]</scope>
    <source>
        <strain evidence="10 11">12B1</strain>
    </source>
</reference>
<dbReference type="PANTHER" id="PTHR22883">
    <property type="entry name" value="ZINC FINGER DHHC DOMAIN CONTAINING PROTEIN"/>
    <property type="match status" value="1"/>
</dbReference>
<evidence type="ECO:0000256" key="4">
    <source>
        <dbReference type="ARBA" id="ARBA00022989"/>
    </source>
</evidence>
<feature type="region of interest" description="Disordered" evidence="8">
    <location>
        <begin position="375"/>
        <end position="408"/>
    </location>
</feature>
<feature type="transmembrane region" description="Helical" evidence="7">
    <location>
        <begin position="113"/>
        <end position="132"/>
    </location>
</feature>
<dbReference type="GO" id="GO:0019706">
    <property type="term" value="F:protein-cysteine S-palmitoyltransferase activity"/>
    <property type="evidence" value="ECO:0007669"/>
    <property type="project" value="UniProtKB-EC"/>
</dbReference>
<dbReference type="Pfam" id="PF01529">
    <property type="entry name" value="DHHC"/>
    <property type="match status" value="1"/>
</dbReference>
<feature type="transmembrane region" description="Helical" evidence="7">
    <location>
        <begin position="81"/>
        <end position="101"/>
    </location>
</feature>